<sequence>MELHHRIMTIEGTIGRARTVDTCLLVWEVRRVTKLKVIIGVNQRQKGDSSEEVVRVGEVVVRLRELKTKVDRRGVPVEEDNLNLGLKVLRPVEKEVPGTRVYIRKYSTTMDDMIWARNGLVATVTRGEAVPVIQRRIVDLISLRSFLAFSYRIGRHGIRLCFLRADSGTIEKERLDFAWILIAKSALEVIKRKESLKVDDVIVEVQIMEEWGYALCEDACLLDEESEEVASHDDNAVEHGEMEASQ</sequence>
<proteinExistence type="predicted"/>
<evidence type="ECO:0008006" key="3">
    <source>
        <dbReference type="Google" id="ProtNLM"/>
    </source>
</evidence>
<reference evidence="2" key="1">
    <citation type="journal article" date="2017" name="Front. Plant Sci.">
        <title>Climate Clever Clovers: New Paradigm to Reduce the Environmental Footprint of Ruminants by Breeding Low Methanogenic Forages Utilizing Haplotype Variation.</title>
        <authorList>
            <person name="Kaur P."/>
            <person name="Appels R."/>
            <person name="Bayer P.E."/>
            <person name="Keeble-Gagnere G."/>
            <person name="Wang J."/>
            <person name="Hirakawa H."/>
            <person name="Shirasawa K."/>
            <person name="Vercoe P."/>
            <person name="Stefanova K."/>
            <person name="Durmic Z."/>
            <person name="Nichols P."/>
            <person name="Revell C."/>
            <person name="Isobe S.N."/>
            <person name="Edwards D."/>
            <person name="Erskine W."/>
        </authorList>
    </citation>
    <scope>NUCLEOTIDE SEQUENCE [LARGE SCALE GENOMIC DNA]</scope>
    <source>
        <strain evidence="2">cv. Daliak</strain>
    </source>
</reference>
<protein>
    <recommendedName>
        <fullName evidence="3">DUF4283 domain-containing protein</fullName>
    </recommendedName>
</protein>
<dbReference type="EMBL" id="DF974160">
    <property type="protein sequence ID" value="GAU45923.1"/>
    <property type="molecule type" value="Genomic_DNA"/>
</dbReference>
<evidence type="ECO:0000313" key="1">
    <source>
        <dbReference type="EMBL" id="GAU45923.1"/>
    </source>
</evidence>
<gene>
    <name evidence="1" type="ORF">TSUD_280640</name>
</gene>
<name>A0A2Z6NUN0_TRISU</name>
<organism evidence="1 2">
    <name type="scientific">Trifolium subterraneum</name>
    <name type="common">Subterranean clover</name>
    <dbReference type="NCBI Taxonomy" id="3900"/>
    <lineage>
        <taxon>Eukaryota</taxon>
        <taxon>Viridiplantae</taxon>
        <taxon>Streptophyta</taxon>
        <taxon>Embryophyta</taxon>
        <taxon>Tracheophyta</taxon>
        <taxon>Spermatophyta</taxon>
        <taxon>Magnoliopsida</taxon>
        <taxon>eudicotyledons</taxon>
        <taxon>Gunneridae</taxon>
        <taxon>Pentapetalae</taxon>
        <taxon>rosids</taxon>
        <taxon>fabids</taxon>
        <taxon>Fabales</taxon>
        <taxon>Fabaceae</taxon>
        <taxon>Papilionoideae</taxon>
        <taxon>50 kb inversion clade</taxon>
        <taxon>NPAAA clade</taxon>
        <taxon>Hologalegina</taxon>
        <taxon>IRL clade</taxon>
        <taxon>Trifolieae</taxon>
        <taxon>Trifolium</taxon>
    </lineage>
</organism>
<dbReference type="AlphaFoldDB" id="A0A2Z6NUN0"/>
<dbReference type="Proteomes" id="UP000242715">
    <property type="component" value="Unassembled WGS sequence"/>
</dbReference>
<evidence type="ECO:0000313" key="2">
    <source>
        <dbReference type="Proteomes" id="UP000242715"/>
    </source>
</evidence>
<accession>A0A2Z6NUN0</accession>
<keyword evidence="2" id="KW-1185">Reference proteome</keyword>